<organism evidence="1">
    <name type="scientific">marine sediment metagenome</name>
    <dbReference type="NCBI Taxonomy" id="412755"/>
    <lineage>
        <taxon>unclassified sequences</taxon>
        <taxon>metagenomes</taxon>
        <taxon>ecological metagenomes</taxon>
    </lineage>
</organism>
<dbReference type="InterPro" id="IPR009279">
    <property type="entry name" value="Portal_Mu"/>
</dbReference>
<accession>A0A0F8X8U8</accession>
<dbReference type="AlphaFoldDB" id="A0A0F8X8U8"/>
<proteinExistence type="predicted"/>
<dbReference type="EMBL" id="LAZR01060503">
    <property type="protein sequence ID" value="KKK65542.1"/>
    <property type="molecule type" value="Genomic_DNA"/>
</dbReference>
<dbReference type="Pfam" id="PF06074">
    <property type="entry name" value="Portal_Mu"/>
    <property type="match status" value="1"/>
</dbReference>
<comment type="caution">
    <text evidence="1">The sequence shown here is derived from an EMBL/GenBank/DDBJ whole genome shotgun (WGS) entry which is preliminary data.</text>
</comment>
<sequence>MSRKKALSDAQVESVANAFEEKGATSLSKQHGVSRNTIYRAVKEYAAGQGETKAVSSKRVPLGEFGVTGLNRFGGTVREDYNRVWQNLQTMVPLVKEMLDHPVVGATMFAVEMYLRSAEWSVIPGGTEDKDLEARAFLEECMNDMSHTFSDHVTQALSMLSYGFAPFEIVYKRRKGKDAKTSSEYDDGRIGWRKFAFRSQDTLSPGHEWKFDDNGGIKGMYQKADYVRPEVFI</sequence>
<feature type="non-terminal residue" evidence="1">
    <location>
        <position position="233"/>
    </location>
</feature>
<gene>
    <name evidence="1" type="ORF">LCGC14_2973080</name>
</gene>
<reference evidence="1" key="1">
    <citation type="journal article" date="2015" name="Nature">
        <title>Complex archaea that bridge the gap between prokaryotes and eukaryotes.</title>
        <authorList>
            <person name="Spang A."/>
            <person name="Saw J.H."/>
            <person name="Jorgensen S.L."/>
            <person name="Zaremba-Niedzwiedzka K."/>
            <person name="Martijn J."/>
            <person name="Lind A.E."/>
            <person name="van Eijk R."/>
            <person name="Schleper C."/>
            <person name="Guy L."/>
            <person name="Ettema T.J."/>
        </authorList>
    </citation>
    <scope>NUCLEOTIDE SEQUENCE</scope>
</reference>
<protein>
    <submittedName>
        <fullName evidence="1">Uncharacterized protein</fullName>
    </submittedName>
</protein>
<name>A0A0F8X8U8_9ZZZZ</name>
<evidence type="ECO:0000313" key="1">
    <source>
        <dbReference type="EMBL" id="KKK65542.1"/>
    </source>
</evidence>